<gene>
    <name evidence="1" type="ORF">VNO77_19440</name>
</gene>
<keyword evidence="2" id="KW-1185">Reference proteome</keyword>
<evidence type="ECO:0000313" key="1">
    <source>
        <dbReference type="EMBL" id="KAK7338808.1"/>
    </source>
</evidence>
<accession>A0AAN9QPL8</accession>
<dbReference type="Proteomes" id="UP001367508">
    <property type="component" value="Unassembled WGS sequence"/>
</dbReference>
<dbReference type="EMBL" id="JAYMYQ010000004">
    <property type="protein sequence ID" value="KAK7338808.1"/>
    <property type="molecule type" value="Genomic_DNA"/>
</dbReference>
<sequence>MVSRGSHSYLVISYSRFPSYSLCYSRGNRDVGAISRIGLSPYRSIVPWYQHRVASDLNTSPPLRHVIARLRLNGSRSRYGRTRGIADGILKSKQAYRQARISITLSLVQSSVFSFNHWYGIDAAVASLNGPWRHLYFWKDQYLSLDSEADHYLRISVSSTSPTSIVMVHAVKTKGQ</sequence>
<reference evidence="1 2" key="1">
    <citation type="submission" date="2024-01" db="EMBL/GenBank/DDBJ databases">
        <title>The genomes of 5 underutilized Papilionoideae crops provide insights into root nodulation and disease resistanc.</title>
        <authorList>
            <person name="Jiang F."/>
        </authorList>
    </citation>
    <scope>NUCLEOTIDE SEQUENCE [LARGE SCALE GENOMIC DNA]</scope>
    <source>
        <strain evidence="1">LVBAO_FW01</strain>
        <tissue evidence="1">Leaves</tissue>
    </source>
</reference>
<evidence type="ECO:0000313" key="2">
    <source>
        <dbReference type="Proteomes" id="UP001367508"/>
    </source>
</evidence>
<proteinExistence type="predicted"/>
<comment type="caution">
    <text evidence="1">The sequence shown here is derived from an EMBL/GenBank/DDBJ whole genome shotgun (WGS) entry which is preliminary data.</text>
</comment>
<protein>
    <submittedName>
        <fullName evidence="1">Uncharacterized protein</fullName>
    </submittedName>
</protein>
<organism evidence="1 2">
    <name type="scientific">Canavalia gladiata</name>
    <name type="common">Sword bean</name>
    <name type="synonym">Dolichos gladiatus</name>
    <dbReference type="NCBI Taxonomy" id="3824"/>
    <lineage>
        <taxon>Eukaryota</taxon>
        <taxon>Viridiplantae</taxon>
        <taxon>Streptophyta</taxon>
        <taxon>Embryophyta</taxon>
        <taxon>Tracheophyta</taxon>
        <taxon>Spermatophyta</taxon>
        <taxon>Magnoliopsida</taxon>
        <taxon>eudicotyledons</taxon>
        <taxon>Gunneridae</taxon>
        <taxon>Pentapetalae</taxon>
        <taxon>rosids</taxon>
        <taxon>fabids</taxon>
        <taxon>Fabales</taxon>
        <taxon>Fabaceae</taxon>
        <taxon>Papilionoideae</taxon>
        <taxon>50 kb inversion clade</taxon>
        <taxon>NPAAA clade</taxon>
        <taxon>indigoferoid/millettioid clade</taxon>
        <taxon>Phaseoleae</taxon>
        <taxon>Canavalia</taxon>
    </lineage>
</organism>
<name>A0AAN9QPL8_CANGL</name>
<dbReference type="AlphaFoldDB" id="A0AAN9QPL8"/>